<evidence type="ECO:0000313" key="1">
    <source>
        <dbReference type="EMBL" id="NLS11716.1"/>
    </source>
</evidence>
<dbReference type="Proteomes" id="UP000535589">
    <property type="component" value="Unassembled WGS sequence"/>
</dbReference>
<dbReference type="PROSITE" id="PS51257">
    <property type="entry name" value="PROKAR_LIPOPROTEIN"/>
    <property type="match status" value="1"/>
</dbReference>
<evidence type="ECO:0008006" key="3">
    <source>
        <dbReference type="Google" id="ProtNLM"/>
    </source>
</evidence>
<dbReference type="AlphaFoldDB" id="A0A7X8TNF1"/>
<accession>A0A7X8TNF1</accession>
<name>A0A7X8TNF1_9VIBR</name>
<gene>
    <name evidence="1" type="ORF">HGP28_02285</name>
</gene>
<evidence type="ECO:0000313" key="2">
    <source>
        <dbReference type="Proteomes" id="UP000535589"/>
    </source>
</evidence>
<comment type="caution">
    <text evidence="1">The sequence shown here is derived from an EMBL/GenBank/DDBJ whole genome shotgun (WGS) entry which is preliminary data.</text>
</comment>
<dbReference type="RefSeq" id="WP_168834829.1">
    <property type="nucleotide sequence ID" value="NZ_JABAIK010000002.1"/>
</dbReference>
<sequence length="204" mass="23194">MKALVLSAVALSLVGCSITPTEQEVKARIEATQNKLKNDRITLNKSVINKIEAKTWNIKGTTYQIDMSVSSDEYKFMSEIHEYRPEDELVKQAHKDADREMWDARKLNERLNWIGKMGGQFSILGYAYTIDTASDGNIKAMLIQDGVKIDTFEMRGIARPAAGSAWRNNAIVYDKNIDSTKDFEIRVINTITKSMESYKFEVLQ</sequence>
<reference evidence="1 2" key="1">
    <citation type="submission" date="2020-04" db="EMBL/GenBank/DDBJ databases">
        <title>Vibrio sp. SM6, a novel species isolated from seawater.</title>
        <authorList>
            <person name="Wang X."/>
        </authorList>
    </citation>
    <scope>NUCLEOTIDE SEQUENCE [LARGE SCALE GENOMIC DNA]</scope>
    <source>
        <strain evidence="1 2">SM6</strain>
    </source>
</reference>
<dbReference type="EMBL" id="JABAIK010000002">
    <property type="protein sequence ID" value="NLS11716.1"/>
    <property type="molecule type" value="Genomic_DNA"/>
</dbReference>
<protein>
    <recommendedName>
        <fullName evidence="3">Lipoprotein</fullName>
    </recommendedName>
</protein>
<proteinExistence type="predicted"/>
<keyword evidence="2" id="KW-1185">Reference proteome</keyword>
<organism evidence="1 2">
    <name type="scientific">Vibrio agarilyticus</name>
    <dbReference type="NCBI Taxonomy" id="2726741"/>
    <lineage>
        <taxon>Bacteria</taxon>
        <taxon>Pseudomonadati</taxon>
        <taxon>Pseudomonadota</taxon>
        <taxon>Gammaproteobacteria</taxon>
        <taxon>Vibrionales</taxon>
        <taxon>Vibrionaceae</taxon>
        <taxon>Vibrio</taxon>
    </lineage>
</organism>